<dbReference type="GO" id="GO:0016054">
    <property type="term" value="P:organic acid catabolic process"/>
    <property type="evidence" value="ECO:0007669"/>
    <property type="project" value="UniProtKB-ARBA"/>
</dbReference>
<dbReference type="InterPro" id="IPR015815">
    <property type="entry name" value="HIBADH-related"/>
</dbReference>
<evidence type="ECO:0000313" key="6">
    <source>
        <dbReference type="EMBL" id="BBD06888.1"/>
    </source>
</evidence>
<dbReference type="KEGG" id="dfl:DFE_0162"/>
<evidence type="ECO:0000259" key="4">
    <source>
        <dbReference type="Pfam" id="PF03446"/>
    </source>
</evidence>
<dbReference type="Pfam" id="PF14833">
    <property type="entry name" value="NAD_binding_11"/>
    <property type="match status" value="1"/>
</dbReference>
<evidence type="ECO:0000259" key="5">
    <source>
        <dbReference type="Pfam" id="PF14833"/>
    </source>
</evidence>
<sequence>MDRKRIGFMGLGIMGRAMAENVLQGGWPLTVYNRSRDKTVILAELGANVASTPKDLAQASDVVISMLTGPEAVYALLTGENGCARGLEAGKVFVNMSTVSPAYAREIASGLAPLGVTYLDAPVSGSKKPAEEGSLVILAGGPKETVEELTPLFLSMGKQVIHCGDVGQGSMAKMGINMLLGTMMEALGEMLSFGRAGGLSDDVLFEVLHASTLACGLFTLKEKMLREDYYPAQFPLKHMAKDLKYAVDTAYETGAAIPGAAAMQQLYTAAKAKDMGEMDFSAVAKVLLELSGSKSGC</sequence>
<dbReference type="PANTHER" id="PTHR43580">
    <property type="entry name" value="OXIDOREDUCTASE GLYR1-RELATED"/>
    <property type="match status" value="1"/>
</dbReference>
<dbReference type="InterPro" id="IPR036291">
    <property type="entry name" value="NAD(P)-bd_dom_sf"/>
</dbReference>
<dbReference type="SUPFAM" id="SSF51735">
    <property type="entry name" value="NAD(P)-binding Rossmann-fold domains"/>
    <property type="match status" value="1"/>
</dbReference>
<dbReference type="GO" id="GO:0051287">
    <property type="term" value="F:NAD binding"/>
    <property type="evidence" value="ECO:0007669"/>
    <property type="project" value="InterPro"/>
</dbReference>
<dbReference type="InterPro" id="IPR006115">
    <property type="entry name" value="6PGDH_NADP-bd"/>
</dbReference>
<dbReference type="Proteomes" id="UP000269883">
    <property type="component" value="Chromosome"/>
</dbReference>
<evidence type="ECO:0000256" key="2">
    <source>
        <dbReference type="ARBA" id="ARBA00023027"/>
    </source>
</evidence>
<protein>
    <submittedName>
        <fullName evidence="6">3-hydroxyisobutyrate dehydrogenase</fullName>
    </submittedName>
</protein>
<dbReference type="EMBL" id="AP017378">
    <property type="protein sequence ID" value="BBD06888.1"/>
    <property type="molecule type" value="Genomic_DNA"/>
</dbReference>
<feature type="active site" evidence="3">
    <location>
        <position position="173"/>
    </location>
</feature>
<dbReference type="SUPFAM" id="SSF48179">
    <property type="entry name" value="6-phosphogluconate dehydrogenase C-terminal domain-like"/>
    <property type="match status" value="1"/>
</dbReference>
<reference evidence="6 7" key="1">
    <citation type="journal article" date="2018" name="Sci. Adv.">
        <title>Multi-heme cytochromes provide a pathway for survival in energy-limited environments.</title>
        <authorList>
            <person name="Deng X."/>
            <person name="Dohmae N."/>
            <person name="Nealson K.H."/>
            <person name="Hashimoto K."/>
            <person name="Okamoto A."/>
        </authorList>
    </citation>
    <scope>NUCLEOTIDE SEQUENCE [LARGE SCALE GENOMIC DNA]</scope>
    <source>
        <strain evidence="6 7">IS5</strain>
    </source>
</reference>
<keyword evidence="2" id="KW-0520">NAD</keyword>
<dbReference type="Gene3D" id="3.40.50.720">
    <property type="entry name" value="NAD(P)-binding Rossmann-like Domain"/>
    <property type="match status" value="1"/>
</dbReference>
<evidence type="ECO:0000256" key="3">
    <source>
        <dbReference type="PIRSR" id="PIRSR000103-1"/>
    </source>
</evidence>
<dbReference type="PROSITE" id="PS00895">
    <property type="entry name" value="3_HYDROXYISOBUT_DH"/>
    <property type="match status" value="1"/>
</dbReference>
<dbReference type="GO" id="GO:0050661">
    <property type="term" value="F:NADP binding"/>
    <property type="evidence" value="ECO:0007669"/>
    <property type="project" value="InterPro"/>
</dbReference>
<gene>
    <name evidence="6" type="ORF">DFE_0162</name>
</gene>
<dbReference type="PIRSF" id="PIRSF000103">
    <property type="entry name" value="HIBADH"/>
    <property type="match status" value="1"/>
</dbReference>
<feature type="domain" description="6-phosphogluconate dehydrogenase NADP-binding" evidence="4">
    <location>
        <begin position="5"/>
        <end position="164"/>
    </location>
</feature>
<dbReference type="InterPro" id="IPR029154">
    <property type="entry name" value="HIBADH-like_NADP-bd"/>
</dbReference>
<dbReference type="OrthoDB" id="9777604at2"/>
<dbReference type="PANTHER" id="PTHR43580:SF2">
    <property type="entry name" value="CYTOKINE-LIKE NUCLEAR FACTOR N-PAC"/>
    <property type="match status" value="1"/>
</dbReference>
<accession>A0A2Z6AUI6</accession>
<dbReference type="RefSeq" id="WP_126375687.1">
    <property type="nucleotide sequence ID" value="NZ_AP017378.1"/>
</dbReference>
<organism evidence="6 7">
    <name type="scientific">Desulfovibrio ferrophilus</name>
    <dbReference type="NCBI Taxonomy" id="241368"/>
    <lineage>
        <taxon>Bacteria</taxon>
        <taxon>Pseudomonadati</taxon>
        <taxon>Thermodesulfobacteriota</taxon>
        <taxon>Desulfovibrionia</taxon>
        <taxon>Desulfovibrionales</taxon>
        <taxon>Desulfovibrionaceae</taxon>
        <taxon>Desulfovibrio</taxon>
    </lineage>
</organism>
<dbReference type="Pfam" id="PF03446">
    <property type="entry name" value="NAD_binding_2"/>
    <property type="match status" value="1"/>
</dbReference>
<dbReference type="InterPro" id="IPR008927">
    <property type="entry name" value="6-PGluconate_DH-like_C_sf"/>
</dbReference>
<keyword evidence="7" id="KW-1185">Reference proteome</keyword>
<name>A0A2Z6AUI6_9BACT</name>
<dbReference type="InterPro" id="IPR051265">
    <property type="entry name" value="HIBADH-related_NP60_sf"/>
</dbReference>
<feature type="domain" description="3-hydroxyisobutyrate dehydrogenase-like NAD-binding" evidence="5">
    <location>
        <begin position="167"/>
        <end position="287"/>
    </location>
</feature>
<dbReference type="GO" id="GO:0016491">
    <property type="term" value="F:oxidoreductase activity"/>
    <property type="evidence" value="ECO:0007669"/>
    <property type="project" value="UniProtKB-KW"/>
</dbReference>
<proteinExistence type="predicted"/>
<keyword evidence="1" id="KW-0560">Oxidoreductase</keyword>
<dbReference type="InterPro" id="IPR002204">
    <property type="entry name" value="3-OH-isobutyrate_DH-rel_CS"/>
</dbReference>
<dbReference type="Gene3D" id="1.10.1040.10">
    <property type="entry name" value="N-(1-d-carboxylethyl)-l-norvaline Dehydrogenase, domain 2"/>
    <property type="match status" value="1"/>
</dbReference>
<dbReference type="InterPro" id="IPR013328">
    <property type="entry name" value="6PGD_dom2"/>
</dbReference>
<dbReference type="AlphaFoldDB" id="A0A2Z6AUI6"/>
<evidence type="ECO:0000256" key="1">
    <source>
        <dbReference type="ARBA" id="ARBA00023002"/>
    </source>
</evidence>
<evidence type="ECO:0000313" key="7">
    <source>
        <dbReference type="Proteomes" id="UP000269883"/>
    </source>
</evidence>